<dbReference type="EMBL" id="SZYD01000014">
    <property type="protein sequence ID" value="KAD4180098.1"/>
    <property type="molecule type" value="Genomic_DNA"/>
</dbReference>
<feature type="compositionally biased region" description="Basic and acidic residues" evidence="7">
    <location>
        <begin position="32"/>
        <end position="42"/>
    </location>
</feature>
<gene>
    <name evidence="8" type="ORF">E3N88_28689</name>
</gene>
<evidence type="ECO:0000256" key="7">
    <source>
        <dbReference type="SAM" id="MobiDB-lite"/>
    </source>
</evidence>
<evidence type="ECO:0000256" key="5">
    <source>
        <dbReference type="ARBA" id="ARBA00023089"/>
    </source>
</evidence>
<keyword evidence="3" id="KW-0221">Differentiation</keyword>
<dbReference type="PANTHER" id="PTHR33405">
    <property type="entry name" value="PROTEIN FLX-LIKE 2"/>
    <property type="match status" value="1"/>
</dbReference>
<evidence type="ECO:0008006" key="10">
    <source>
        <dbReference type="Google" id="ProtNLM"/>
    </source>
</evidence>
<proteinExistence type="inferred from homology"/>
<organism evidence="8 9">
    <name type="scientific">Mikania micrantha</name>
    <name type="common">bitter vine</name>
    <dbReference type="NCBI Taxonomy" id="192012"/>
    <lineage>
        <taxon>Eukaryota</taxon>
        <taxon>Viridiplantae</taxon>
        <taxon>Streptophyta</taxon>
        <taxon>Embryophyta</taxon>
        <taxon>Tracheophyta</taxon>
        <taxon>Spermatophyta</taxon>
        <taxon>Magnoliopsida</taxon>
        <taxon>eudicotyledons</taxon>
        <taxon>Gunneridae</taxon>
        <taxon>Pentapetalae</taxon>
        <taxon>asterids</taxon>
        <taxon>campanulids</taxon>
        <taxon>Asterales</taxon>
        <taxon>Asteraceae</taxon>
        <taxon>Asteroideae</taxon>
        <taxon>Heliantheae alliance</taxon>
        <taxon>Eupatorieae</taxon>
        <taxon>Mikania</taxon>
    </lineage>
</organism>
<evidence type="ECO:0000256" key="2">
    <source>
        <dbReference type="ARBA" id="ARBA00022473"/>
    </source>
</evidence>
<dbReference type="GO" id="GO:0009908">
    <property type="term" value="P:flower development"/>
    <property type="evidence" value="ECO:0007669"/>
    <property type="project" value="UniProtKB-KW"/>
</dbReference>
<evidence type="ECO:0000256" key="4">
    <source>
        <dbReference type="ARBA" id="ARBA00023054"/>
    </source>
</evidence>
<evidence type="ECO:0000256" key="6">
    <source>
        <dbReference type="SAM" id="Coils"/>
    </source>
</evidence>
<dbReference type="PANTHER" id="PTHR33405:SF18">
    <property type="entry name" value="PROTEIN FLX-LIKE 4"/>
    <property type="match status" value="1"/>
</dbReference>
<dbReference type="AlphaFoldDB" id="A0A5N6N0H6"/>
<feature type="region of interest" description="Disordered" evidence="7">
    <location>
        <begin position="299"/>
        <end position="321"/>
    </location>
</feature>
<dbReference type="OrthoDB" id="1899348at2759"/>
<evidence type="ECO:0000313" key="8">
    <source>
        <dbReference type="EMBL" id="KAD4180098.1"/>
    </source>
</evidence>
<evidence type="ECO:0000256" key="3">
    <source>
        <dbReference type="ARBA" id="ARBA00022782"/>
    </source>
</evidence>
<dbReference type="GO" id="GO:0030154">
    <property type="term" value="P:cell differentiation"/>
    <property type="evidence" value="ECO:0007669"/>
    <property type="project" value="UniProtKB-KW"/>
</dbReference>
<evidence type="ECO:0000256" key="1">
    <source>
        <dbReference type="ARBA" id="ARBA00005405"/>
    </source>
</evidence>
<feature type="compositionally biased region" description="Low complexity" evidence="7">
    <location>
        <begin position="1"/>
        <end position="15"/>
    </location>
</feature>
<sequence>MSARGHGPPSSGSRSTQVPGMMRHGSYPMSHHTIEPHHTEHGDSTLVAQSTELERLARDNHKLATTHVALRQDLVATKQDVEKLRAHIGSIQADSDIQIRLLLDKIAKMEVDIQAGENVKNELQRAHAEARALVVTRQDLIGQIEKAKLELEKARADVEKLPQMQGELDGLRQEHQKLRSIFEHEKNLNMEKGAQMELMDKDLLGMAREVERLRAEVLNAEKRANAPNMYGGPYMNQEMYPAPPMHASGSGYASSYGNYHHVHMGVGEEMIPYGGGYPRAAGPDSHQWGPPHMVPYPIDQLGPAANRPQWGGPPSYNYSRT</sequence>
<dbReference type="InterPro" id="IPR040353">
    <property type="entry name" value="FLX/FLX-like"/>
</dbReference>
<keyword evidence="4 6" id="KW-0175">Coiled coil</keyword>
<comment type="similarity">
    <text evidence="1">Belongs to the FLX family.</text>
</comment>
<accession>A0A5N6N0H6</accession>
<comment type="caution">
    <text evidence="8">The sequence shown here is derived from an EMBL/GenBank/DDBJ whole genome shotgun (WGS) entry which is preliminary data.</text>
</comment>
<feature type="coiled-coil region" evidence="6">
    <location>
        <begin position="196"/>
        <end position="223"/>
    </location>
</feature>
<feature type="region of interest" description="Disordered" evidence="7">
    <location>
        <begin position="1"/>
        <end position="42"/>
    </location>
</feature>
<evidence type="ECO:0000313" key="9">
    <source>
        <dbReference type="Proteomes" id="UP000326396"/>
    </source>
</evidence>
<keyword evidence="2" id="KW-0217">Developmental protein</keyword>
<feature type="coiled-coil region" evidence="6">
    <location>
        <begin position="106"/>
        <end position="164"/>
    </location>
</feature>
<keyword evidence="5" id="KW-0287">Flowering</keyword>
<name>A0A5N6N0H6_9ASTR</name>
<keyword evidence="9" id="KW-1185">Reference proteome</keyword>
<reference evidence="8 9" key="1">
    <citation type="submission" date="2019-05" db="EMBL/GenBank/DDBJ databases">
        <title>Mikania micrantha, genome provides insights into the molecular mechanism of rapid growth.</title>
        <authorList>
            <person name="Liu B."/>
        </authorList>
    </citation>
    <scope>NUCLEOTIDE SEQUENCE [LARGE SCALE GENOMIC DNA]</scope>
    <source>
        <strain evidence="8">NLD-2019</strain>
        <tissue evidence="8">Leaf</tissue>
    </source>
</reference>
<dbReference type="Proteomes" id="UP000326396">
    <property type="component" value="Linkage Group LG4"/>
</dbReference>
<protein>
    <recommendedName>
        <fullName evidence="10">Protein FLX-like 4</fullName>
    </recommendedName>
</protein>